<dbReference type="Proteomes" id="UP000054516">
    <property type="component" value="Unassembled WGS sequence"/>
</dbReference>
<organism evidence="1">
    <name type="scientific">Rosellinia necatrix</name>
    <name type="common">White root-rot fungus</name>
    <dbReference type="NCBI Taxonomy" id="77044"/>
    <lineage>
        <taxon>Eukaryota</taxon>
        <taxon>Fungi</taxon>
        <taxon>Dikarya</taxon>
        <taxon>Ascomycota</taxon>
        <taxon>Pezizomycotina</taxon>
        <taxon>Sordariomycetes</taxon>
        <taxon>Xylariomycetidae</taxon>
        <taxon>Xylariales</taxon>
        <taxon>Xylariaceae</taxon>
        <taxon>Rosellinia</taxon>
    </lineage>
</organism>
<keyword evidence="2" id="KW-1185">Reference proteome</keyword>
<gene>
    <name evidence="1" type="ORF">SAMD00023353_5400160</name>
</gene>
<evidence type="ECO:0000313" key="2">
    <source>
        <dbReference type="Proteomes" id="UP000054516"/>
    </source>
</evidence>
<dbReference type="AlphaFoldDB" id="A0A1S8A9X7"/>
<protein>
    <submittedName>
        <fullName evidence="1">Uncharacterized protein</fullName>
    </submittedName>
</protein>
<dbReference type="EMBL" id="DF977499">
    <property type="protein sequence ID" value="GAW26888.1"/>
    <property type="molecule type" value="Genomic_DNA"/>
</dbReference>
<accession>A0A1S8A9X7</accession>
<sequence>MSSVSEIYRLIDGEIGEYYSFGTGSWAILFYSFFCHWHGTIQIYRHAEHGSFWIKGTLLGVGSRVRARDEEIASLPYNQNIHLVVHSTFNIAAGGCSVAPEAHMRAG</sequence>
<reference evidence="1" key="1">
    <citation type="submission" date="2016-03" db="EMBL/GenBank/DDBJ databases">
        <title>Draft genome sequence of Rosellinia necatrix.</title>
        <authorList>
            <person name="Kanematsu S."/>
        </authorList>
    </citation>
    <scope>NUCLEOTIDE SEQUENCE [LARGE SCALE GENOMIC DNA]</scope>
    <source>
        <strain evidence="1">W97</strain>
    </source>
</reference>
<evidence type="ECO:0000313" key="1">
    <source>
        <dbReference type="EMBL" id="GAW26888.1"/>
    </source>
</evidence>
<name>A0A1S8A9X7_ROSNE</name>
<proteinExistence type="predicted"/>